<dbReference type="STRING" id="1802428.A2441_01935"/>
<gene>
    <name evidence="5" type="ORF">A2441_01935</name>
</gene>
<evidence type="ECO:0000256" key="3">
    <source>
        <dbReference type="ARBA" id="ARBA00023295"/>
    </source>
</evidence>
<name>A0A1G2QAM0_9BACT</name>
<organism evidence="5 6">
    <name type="scientific">Candidatus Veblenbacteria bacterium RIFOXYC2_FULL_42_11</name>
    <dbReference type="NCBI Taxonomy" id="1802428"/>
    <lineage>
        <taxon>Bacteria</taxon>
        <taxon>Candidatus Vebleniibacteriota</taxon>
    </lineage>
</organism>
<accession>A0A1G2QAM0</accession>
<keyword evidence="2" id="KW-0378">Hydrolase</keyword>
<proteinExistence type="inferred from homology"/>
<evidence type="ECO:0000256" key="2">
    <source>
        <dbReference type="ARBA" id="ARBA00022801"/>
    </source>
</evidence>
<reference evidence="5 6" key="1">
    <citation type="journal article" date="2016" name="Nat. Commun.">
        <title>Thousands of microbial genomes shed light on interconnected biogeochemical processes in an aquifer system.</title>
        <authorList>
            <person name="Anantharaman K."/>
            <person name="Brown C.T."/>
            <person name="Hug L.A."/>
            <person name="Sharon I."/>
            <person name="Castelle C.J."/>
            <person name="Probst A.J."/>
            <person name="Thomas B.C."/>
            <person name="Singh A."/>
            <person name="Wilkins M.J."/>
            <person name="Karaoz U."/>
            <person name="Brodie E.L."/>
            <person name="Williams K.H."/>
            <person name="Hubbard S.S."/>
            <person name="Banfield J.F."/>
        </authorList>
    </citation>
    <scope>NUCLEOTIDE SEQUENCE [LARGE SCALE GENOMIC DNA]</scope>
</reference>
<comment type="similarity">
    <text evidence="1 4">Belongs to the glycosyl hydrolase 1 family.</text>
</comment>
<dbReference type="AlphaFoldDB" id="A0A1G2QAM0"/>
<dbReference type="Proteomes" id="UP000178226">
    <property type="component" value="Unassembled WGS sequence"/>
</dbReference>
<dbReference type="Pfam" id="PF00232">
    <property type="entry name" value="Glyco_hydro_1"/>
    <property type="match status" value="2"/>
</dbReference>
<evidence type="ECO:0000313" key="6">
    <source>
        <dbReference type="Proteomes" id="UP000178226"/>
    </source>
</evidence>
<sequence length="508" mass="58445">MERFGETTDNELEPPKPDFDFTAQEVLETLRPAAEHTRIEYVGSGSSHFQSEPVMYDAEGNLLPPVSDWELELQKNLEGKSSGIKDQQDINHFPRFLPNKEKYIDRSAELGENMFRFSLDFARLCPKEGEFDSALMAEYVKALALVRAHGQEPMLTMHHFTMPRYLLETDNNDNITQGGWENPEVSKHFRFYVENVVKYLGDEDRVRKVLASEKFDKPAQDKLLSEGLAKYFLAINEPMSTLSGSYIAGTFPPYRRGGVLTAKKVLERMIESYDITRDEIKTLGSKLPSERAPQVGIGHNWQYFDGIFSGLANEFGNEYVTDKFERDGAKSDFLGLHYYCRLVLPFIHGDKKGRDYSDHPTFGDVYPPGILEVLKKMNASYPNKEIFISEIGFADKADQRKPYWLLETMRYIIEAKKEGLPIKGILLWSLVNNFEWELGMNNAKFGLFSEKELSEPLVPSKNGVRSWEAWQSSIKAITNPSLESLQELQTYYSKAYKQYYEYKVNIEK</sequence>
<dbReference type="GO" id="GO:0008422">
    <property type="term" value="F:beta-glucosidase activity"/>
    <property type="evidence" value="ECO:0007669"/>
    <property type="project" value="TreeGrafter"/>
</dbReference>
<dbReference type="PANTHER" id="PTHR10353:SF36">
    <property type="entry name" value="LP05116P"/>
    <property type="match status" value="1"/>
</dbReference>
<dbReference type="EMBL" id="MHTE01000002">
    <property type="protein sequence ID" value="OHA57604.1"/>
    <property type="molecule type" value="Genomic_DNA"/>
</dbReference>
<evidence type="ECO:0008006" key="7">
    <source>
        <dbReference type="Google" id="ProtNLM"/>
    </source>
</evidence>
<evidence type="ECO:0000313" key="5">
    <source>
        <dbReference type="EMBL" id="OHA57604.1"/>
    </source>
</evidence>
<dbReference type="PANTHER" id="PTHR10353">
    <property type="entry name" value="GLYCOSYL HYDROLASE"/>
    <property type="match status" value="1"/>
</dbReference>
<dbReference type="Gene3D" id="3.20.20.80">
    <property type="entry name" value="Glycosidases"/>
    <property type="match status" value="2"/>
</dbReference>
<dbReference type="InterPro" id="IPR017853">
    <property type="entry name" value="GH"/>
</dbReference>
<keyword evidence="3" id="KW-0326">Glycosidase</keyword>
<dbReference type="GO" id="GO:0005829">
    <property type="term" value="C:cytosol"/>
    <property type="evidence" value="ECO:0007669"/>
    <property type="project" value="TreeGrafter"/>
</dbReference>
<dbReference type="PRINTS" id="PR00131">
    <property type="entry name" value="GLHYDRLASE1"/>
</dbReference>
<dbReference type="InterPro" id="IPR001360">
    <property type="entry name" value="Glyco_hydro_1"/>
</dbReference>
<comment type="caution">
    <text evidence="5">The sequence shown here is derived from an EMBL/GenBank/DDBJ whole genome shotgun (WGS) entry which is preliminary data.</text>
</comment>
<dbReference type="GO" id="GO:0016052">
    <property type="term" value="P:carbohydrate catabolic process"/>
    <property type="evidence" value="ECO:0007669"/>
    <property type="project" value="TreeGrafter"/>
</dbReference>
<evidence type="ECO:0000256" key="1">
    <source>
        <dbReference type="ARBA" id="ARBA00010838"/>
    </source>
</evidence>
<dbReference type="SUPFAM" id="SSF51445">
    <property type="entry name" value="(Trans)glycosidases"/>
    <property type="match status" value="1"/>
</dbReference>
<protein>
    <recommendedName>
        <fullName evidence="7">Glycoside hydrolase family 1</fullName>
    </recommendedName>
</protein>
<evidence type="ECO:0000256" key="4">
    <source>
        <dbReference type="RuleBase" id="RU003690"/>
    </source>
</evidence>